<keyword evidence="3" id="KW-1185">Reference proteome</keyword>
<evidence type="ECO:0000313" key="3">
    <source>
        <dbReference type="Proteomes" id="UP000612680"/>
    </source>
</evidence>
<keyword evidence="1" id="KW-0472">Membrane</keyword>
<feature type="transmembrane region" description="Helical" evidence="1">
    <location>
        <begin position="135"/>
        <end position="154"/>
    </location>
</feature>
<gene>
    <name evidence="2" type="ORF">HWI92_11495</name>
</gene>
<name>A0ABX7I6Y5_9BACT</name>
<feature type="transmembrane region" description="Helical" evidence="1">
    <location>
        <begin position="86"/>
        <end position="104"/>
    </location>
</feature>
<feature type="transmembrane region" description="Helical" evidence="1">
    <location>
        <begin position="54"/>
        <end position="74"/>
    </location>
</feature>
<reference evidence="2 3" key="1">
    <citation type="submission" date="2020-06" db="EMBL/GenBank/DDBJ databases">
        <title>Dyadobacter sandarakinus sp. nov., isolated from the soil of the Arctic Yellow River Station.</title>
        <authorList>
            <person name="Zhang Y."/>
            <person name="Peng F."/>
        </authorList>
    </citation>
    <scope>NUCLEOTIDE SEQUENCE [LARGE SCALE GENOMIC DNA]</scope>
    <source>
        <strain evidence="2 3">Q3-56</strain>
    </source>
</reference>
<sequence>MKNIFYAVAKGLLFAACSMYFGTGWSLVLFSFPIAKSLTPDNYYLQFVPQVTAATHFFTYMTMVMIACYGIFIIEKWRSREKWVPITGLICILASTFLTMKFIFPYNEKMSSGIKEINELQIVLNDWIDLNILRVAIWTVQWLVVMFYFSINVFRYEKTH</sequence>
<evidence type="ECO:0000313" key="2">
    <source>
        <dbReference type="EMBL" id="QRR01483.1"/>
    </source>
</evidence>
<organism evidence="2 3">
    <name type="scientific">Dyadobacter sandarakinus</name>
    <dbReference type="NCBI Taxonomy" id="2747268"/>
    <lineage>
        <taxon>Bacteria</taxon>
        <taxon>Pseudomonadati</taxon>
        <taxon>Bacteroidota</taxon>
        <taxon>Cytophagia</taxon>
        <taxon>Cytophagales</taxon>
        <taxon>Spirosomataceae</taxon>
        <taxon>Dyadobacter</taxon>
    </lineage>
</organism>
<dbReference type="RefSeq" id="WP_204663850.1">
    <property type="nucleotide sequence ID" value="NZ_CP056775.1"/>
</dbReference>
<dbReference type="EMBL" id="CP056775">
    <property type="protein sequence ID" value="QRR01483.1"/>
    <property type="molecule type" value="Genomic_DNA"/>
</dbReference>
<evidence type="ECO:0000256" key="1">
    <source>
        <dbReference type="SAM" id="Phobius"/>
    </source>
</evidence>
<keyword evidence="1" id="KW-0812">Transmembrane</keyword>
<feature type="transmembrane region" description="Helical" evidence="1">
    <location>
        <begin position="12"/>
        <end position="34"/>
    </location>
</feature>
<accession>A0ABX7I6Y5</accession>
<proteinExistence type="predicted"/>
<keyword evidence="1" id="KW-1133">Transmembrane helix</keyword>
<dbReference type="Proteomes" id="UP000612680">
    <property type="component" value="Chromosome"/>
</dbReference>
<protein>
    <submittedName>
        <fullName evidence="2">DUF1772 domain-containing protein</fullName>
    </submittedName>
</protein>